<gene>
    <name evidence="2" type="ORF">Adt_18689</name>
</gene>
<evidence type="ECO:0000256" key="1">
    <source>
        <dbReference type="SAM" id="MobiDB-lite"/>
    </source>
</evidence>
<dbReference type="Proteomes" id="UP001604336">
    <property type="component" value="Unassembled WGS sequence"/>
</dbReference>
<evidence type="ECO:0000313" key="3">
    <source>
        <dbReference type="Proteomes" id="UP001604336"/>
    </source>
</evidence>
<evidence type="ECO:0000313" key="2">
    <source>
        <dbReference type="EMBL" id="KAL2513089.1"/>
    </source>
</evidence>
<dbReference type="PANTHER" id="PTHR33240">
    <property type="entry name" value="OS08G0508500 PROTEIN"/>
    <property type="match status" value="1"/>
</dbReference>
<comment type="caution">
    <text evidence="2">The sequence shown here is derived from an EMBL/GenBank/DDBJ whole genome shotgun (WGS) entry which is preliminary data.</text>
</comment>
<dbReference type="PANTHER" id="PTHR33240:SF15">
    <property type="entry name" value="GAG-PRO-LIKE PROTEIN"/>
    <property type="match status" value="1"/>
</dbReference>
<reference evidence="3" key="1">
    <citation type="submission" date="2024-07" db="EMBL/GenBank/DDBJ databases">
        <title>Two chromosome-level genome assemblies of Korean endemic species Abeliophyllum distichum and Forsythia ovata (Oleaceae).</title>
        <authorList>
            <person name="Jang H."/>
        </authorList>
    </citation>
    <scope>NUCLEOTIDE SEQUENCE [LARGE SCALE GENOMIC DNA]</scope>
</reference>
<protein>
    <recommendedName>
        <fullName evidence="4">Gag-pol polyprotein</fullName>
    </recommendedName>
</protein>
<keyword evidence="3" id="KW-1185">Reference proteome</keyword>
<dbReference type="Gene3D" id="2.40.70.10">
    <property type="entry name" value="Acid Proteases"/>
    <property type="match status" value="1"/>
</dbReference>
<evidence type="ECO:0008006" key="4">
    <source>
        <dbReference type="Google" id="ProtNLM"/>
    </source>
</evidence>
<sequence>MPGRARGRPRINNPDLRENREEPHPPPQFVTVEQFEALQEQMSIIVNTLQRVTALLTAAENIVATVGPQAANPPPAANHQPATENPPVAEIPPTLRNEIERLISDGQLKNFVKSGRENPKQGVEEEGKKCIAGIINIIIGGTAVGGDSRNSRKGYTRLIHVNPIGVSSRFGQSITFNDEDLEGISFPHNDALVITGDILDFDVKCVLVDTGSIANVFSWEAFKALKILINRLKSINAPLQGFGRRTVIPEGAIDLPIVLGKHLHCVTLVTHFLVVRTSMAYNSIYGHQIINSVGAIISTQHQVMKFLTSWGVGIVR</sequence>
<proteinExistence type="predicted"/>
<feature type="region of interest" description="Disordered" evidence="1">
    <location>
        <begin position="1"/>
        <end position="27"/>
    </location>
</feature>
<feature type="compositionally biased region" description="Basic and acidic residues" evidence="1">
    <location>
        <begin position="15"/>
        <end position="24"/>
    </location>
</feature>
<feature type="region of interest" description="Disordered" evidence="1">
    <location>
        <begin position="67"/>
        <end position="91"/>
    </location>
</feature>
<organism evidence="2 3">
    <name type="scientific">Abeliophyllum distichum</name>
    <dbReference type="NCBI Taxonomy" id="126358"/>
    <lineage>
        <taxon>Eukaryota</taxon>
        <taxon>Viridiplantae</taxon>
        <taxon>Streptophyta</taxon>
        <taxon>Embryophyta</taxon>
        <taxon>Tracheophyta</taxon>
        <taxon>Spermatophyta</taxon>
        <taxon>Magnoliopsida</taxon>
        <taxon>eudicotyledons</taxon>
        <taxon>Gunneridae</taxon>
        <taxon>Pentapetalae</taxon>
        <taxon>asterids</taxon>
        <taxon>lamiids</taxon>
        <taxon>Lamiales</taxon>
        <taxon>Oleaceae</taxon>
        <taxon>Forsythieae</taxon>
        <taxon>Abeliophyllum</taxon>
    </lineage>
</organism>
<dbReference type="InterPro" id="IPR021109">
    <property type="entry name" value="Peptidase_aspartic_dom_sf"/>
</dbReference>
<accession>A0ABD1TK29</accession>
<dbReference type="AlphaFoldDB" id="A0ABD1TK29"/>
<name>A0ABD1TK29_9LAMI</name>
<dbReference type="EMBL" id="JBFOLK010000005">
    <property type="protein sequence ID" value="KAL2513089.1"/>
    <property type="molecule type" value="Genomic_DNA"/>
</dbReference>